<evidence type="ECO:0000259" key="1">
    <source>
        <dbReference type="Pfam" id="PF13472"/>
    </source>
</evidence>
<protein>
    <submittedName>
        <fullName evidence="2">SGNH/GDSL hydrolase family protein</fullName>
    </submittedName>
</protein>
<dbReference type="CDD" id="cd00229">
    <property type="entry name" value="SGNH_hydrolase"/>
    <property type="match status" value="1"/>
</dbReference>
<dbReference type="InterPro" id="IPR036514">
    <property type="entry name" value="SGNH_hydro_sf"/>
</dbReference>
<dbReference type="Gene3D" id="3.40.50.1110">
    <property type="entry name" value="SGNH hydrolase"/>
    <property type="match status" value="1"/>
</dbReference>
<name>A0A7H2BGB3_9MICC</name>
<evidence type="ECO:0000313" key="3">
    <source>
        <dbReference type="Proteomes" id="UP000516404"/>
    </source>
</evidence>
<dbReference type="Pfam" id="PF13472">
    <property type="entry name" value="Lipase_GDSL_2"/>
    <property type="match status" value="1"/>
</dbReference>
<accession>A0A7H2BGB3</accession>
<dbReference type="KEGG" id="rter:IDM49_05570"/>
<gene>
    <name evidence="2" type="ORF">IDM49_05570</name>
</gene>
<organism evidence="2 3">
    <name type="scientific">Rothia terrae</name>
    <dbReference type="NCBI Taxonomy" id="396015"/>
    <lineage>
        <taxon>Bacteria</taxon>
        <taxon>Bacillati</taxon>
        <taxon>Actinomycetota</taxon>
        <taxon>Actinomycetes</taxon>
        <taxon>Micrococcales</taxon>
        <taxon>Micrococcaceae</taxon>
        <taxon>Rothia</taxon>
    </lineage>
</organism>
<reference evidence="2 3" key="1">
    <citation type="submission" date="2020-09" db="EMBL/GenBank/DDBJ databases">
        <title>Investigation of environmental microbes.</title>
        <authorList>
            <person name="Ou Y."/>
            <person name="Kang Q."/>
        </authorList>
    </citation>
    <scope>NUCLEOTIDE SEQUENCE [LARGE SCALE GENOMIC DNA]</scope>
    <source>
        <strain evidence="2 3">KJZ-14</strain>
    </source>
</reference>
<dbReference type="AlphaFoldDB" id="A0A7H2BGB3"/>
<dbReference type="RefSeq" id="WP_190725305.1">
    <property type="nucleotide sequence ID" value="NZ_CP061539.1"/>
</dbReference>
<feature type="domain" description="SGNH hydrolase-type esterase" evidence="1">
    <location>
        <begin position="270"/>
        <end position="451"/>
    </location>
</feature>
<dbReference type="Proteomes" id="UP000516404">
    <property type="component" value="Chromosome"/>
</dbReference>
<proteinExistence type="predicted"/>
<keyword evidence="2" id="KW-0378">Hydrolase</keyword>
<dbReference type="EMBL" id="CP061539">
    <property type="protein sequence ID" value="QNV38709.1"/>
    <property type="molecule type" value="Genomic_DNA"/>
</dbReference>
<keyword evidence="3" id="KW-1185">Reference proteome</keyword>
<dbReference type="GO" id="GO:0016787">
    <property type="term" value="F:hydrolase activity"/>
    <property type="evidence" value="ECO:0007669"/>
    <property type="project" value="UniProtKB-KW"/>
</dbReference>
<sequence length="485" mass="50759">MATTVNFALTDSDGQLTGKPLAHVQGLAKTAASAVEAKIPDISGLATKAEIPSTSTFATKTDLTSLATKTEVFGLVTKSEFDSFKATAGTGSAAAVSSKYVPLALTLGQIDTAANYYTKTADAVRFPLKFNATISKWRVHIRNVNPMYGTVKTGAINVTGLAFGAHDTANPGKYSGAPTKIQDAFTTPADGSDWVSPWFTQDIGGNKENLLELAYSGAAASGVIGLAGGCYTAGATKFMDTTTTPWSVNTAPFFVWIEAETPASTPVYTFFGDSLTVGIGSNLPVFQSVGSQYARKNGGLPIHYAASGDTMKSWIDGGDTSIKVSQWDSLAKGDVLVHSMASNDIFSLSGTGDLQTVKDRFTASLALMKKHVKTGADVFATTIFPRDKITGAQEDLRRAYNTWLAQLDEAGTLKRVFEWVSVISNDDETIKTEYGSVGSTPDGIHLNQAAYGALADALTLPVAVAGAGSNIAITDNGNGTATISI</sequence>
<dbReference type="GeneID" id="96623697"/>
<dbReference type="SUPFAM" id="SSF52266">
    <property type="entry name" value="SGNH hydrolase"/>
    <property type="match status" value="1"/>
</dbReference>
<evidence type="ECO:0000313" key="2">
    <source>
        <dbReference type="EMBL" id="QNV38709.1"/>
    </source>
</evidence>
<dbReference type="InterPro" id="IPR013830">
    <property type="entry name" value="SGNH_hydro"/>
</dbReference>